<evidence type="ECO:0000259" key="5">
    <source>
        <dbReference type="PROSITE" id="PS50883"/>
    </source>
</evidence>
<evidence type="ECO:0000259" key="2">
    <source>
        <dbReference type="PROSITE" id="PS50110"/>
    </source>
</evidence>
<dbReference type="InterPro" id="IPR001610">
    <property type="entry name" value="PAC"/>
</dbReference>
<dbReference type="NCBIfam" id="TIGR00254">
    <property type="entry name" value="GGDEF"/>
    <property type="match status" value="1"/>
</dbReference>
<dbReference type="Proteomes" id="UP001595548">
    <property type="component" value="Unassembled WGS sequence"/>
</dbReference>
<dbReference type="RefSeq" id="WP_382414625.1">
    <property type="nucleotide sequence ID" value="NZ_AP031500.1"/>
</dbReference>
<dbReference type="PANTHER" id="PTHR44757">
    <property type="entry name" value="DIGUANYLATE CYCLASE DGCP"/>
    <property type="match status" value="1"/>
</dbReference>
<evidence type="ECO:0000259" key="6">
    <source>
        <dbReference type="PROSITE" id="PS50887"/>
    </source>
</evidence>
<keyword evidence="1" id="KW-0597">Phosphoprotein</keyword>
<dbReference type="CDD" id="cd01949">
    <property type="entry name" value="GGDEF"/>
    <property type="match status" value="1"/>
</dbReference>
<evidence type="ECO:0000313" key="7">
    <source>
        <dbReference type="EMBL" id="MFC3154396.1"/>
    </source>
</evidence>
<dbReference type="SMART" id="SM00267">
    <property type="entry name" value="GGDEF"/>
    <property type="match status" value="1"/>
</dbReference>
<dbReference type="InterPro" id="IPR035919">
    <property type="entry name" value="EAL_sf"/>
</dbReference>
<evidence type="ECO:0000256" key="1">
    <source>
        <dbReference type="PROSITE-ProRule" id="PRU00169"/>
    </source>
</evidence>
<accession>A0ABV7HNJ2</accession>
<feature type="domain" description="EAL" evidence="5">
    <location>
        <begin position="435"/>
        <end position="689"/>
    </location>
</feature>
<dbReference type="InterPro" id="IPR043128">
    <property type="entry name" value="Rev_trsase/Diguanyl_cyclase"/>
</dbReference>
<dbReference type="Pfam" id="PF00563">
    <property type="entry name" value="EAL"/>
    <property type="match status" value="1"/>
</dbReference>
<dbReference type="InterPro" id="IPR052155">
    <property type="entry name" value="Biofilm_reg_signaling"/>
</dbReference>
<dbReference type="CDD" id="cd00156">
    <property type="entry name" value="REC"/>
    <property type="match status" value="1"/>
</dbReference>
<dbReference type="CDD" id="cd00130">
    <property type="entry name" value="PAS"/>
    <property type="match status" value="1"/>
</dbReference>
<name>A0ABV7HNJ2_9GAMM</name>
<dbReference type="InterPro" id="IPR000014">
    <property type="entry name" value="PAS"/>
</dbReference>
<dbReference type="Gene3D" id="3.30.450.20">
    <property type="entry name" value="PAS domain"/>
    <property type="match status" value="1"/>
</dbReference>
<dbReference type="Gene3D" id="3.30.70.270">
    <property type="match status" value="1"/>
</dbReference>
<evidence type="ECO:0000259" key="3">
    <source>
        <dbReference type="PROSITE" id="PS50112"/>
    </source>
</evidence>
<dbReference type="InterPro" id="IPR000160">
    <property type="entry name" value="GGDEF_dom"/>
</dbReference>
<dbReference type="Gene3D" id="3.40.50.2300">
    <property type="match status" value="1"/>
</dbReference>
<dbReference type="InterPro" id="IPR035965">
    <property type="entry name" value="PAS-like_dom_sf"/>
</dbReference>
<protein>
    <submittedName>
        <fullName evidence="7">Bifunctional diguanylate cyclase/phosphodiesterase</fullName>
    </submittedName>
</protein>
<dbReference type="Pfam" id="PF00072">
    <property type="entry name" value="Response_reg"/>
    <property type="match status" value="1"/>
</dbReference>
<dbReference type="InterPro" id="IPR011006">
    <property type="entry name" value="CheY-like_superfamily"/>
</dbReference>
<dbReference type="SMART" id="SM00091">
    <property type="entry name" value="PAS"/>
    <property type="match status" value="1"/>
</dbReference>
<dbReference type="CDD" id="cd01948">
    <property type="entry name" value="EAL"/>
    <property type="match status" value="1"/>
</dbReference>
<dbReference type="Pfam" id="PF13426">
    <property type="entry name" value="PAS_9"/>
    <property type="match status" value="1"/>
</dbReference>
<dbReference type="PROSITE" id="PS50112">
    <property type="entry name" value="PAS"/>
    <property type="match status" value="1"/>
</dbReference>
<dbReference type="InterPro" id="IPR001789">
    <property type="entry name" value="Sig_transdc_resp-reg_receiver"/>
</dbReference>
<dbReference type="InterPro" id="IPR001633">
    <property type="entry name" value="EAL_dom"/>
</dbReference>
<dbReference type="SUPFAM" id="SSF55785">
    <property type="entry name" value="PYP-like sensor domain (PAS domain)"/>
    <property type="match status" value="1"/>
</dbReference>
<dbReference type="PROSITE" id="PS50110">
    <property type="entry name" value="RESPONSE_REGULATORY"/>
    <property type="match status" value="1"/>
</dbReference>
<sequence>MGTPLKVLFVEDSELDTELTTAELIRGGFTPEVQQVETRDEMHNALSTHQWDLIICDYRMPRFSAEAALDTLKASGKDLPFIITSGAVTAEDVVSLLKQGAHDFMDKSALARLVPAIERELRDADMRQQRRSAEARVRILSQAVEQSPVSVVITNPDGEIQYVNPCFESASGYTASEAMGRTLDFTLLKEDRTRIMEQMCSTVSNGQQWRGEVCSVRADGELFWENVKVSPLTDIDNTLSHYIVVKEDITVRRNYEQQLLRQARFDDLTGLANRVLLIERLTQALQEADQHKHQVAVLGIDLDHFKDVNDSVGHSIGDFLLKEAAERLSRCTRAGDTIARMGGDEFVAVLPGLSNKDTAAEMAQNIVAQFSEPFFIIGRDYFVTCSIGIAVYPDDASNPHLLLRNADLAMYQCKDHGRNQFQFFTQDINNQLIDRLDLETKLRHVVKRNELVLHYQPIYDLEENSIVGFEALVRWHQPDGTLRMPNNFIPAAESIGIIQDIDSWVLQTACRETAKLLRDSETPLRLAINISPRQLEIAGYAQFVADQLHANRIHAHQVELEITERVLVNDENTTNDNIKALSELGIRLSVDDFGTGYSSLGYLQRYPLHTLKIDRSFVAGIQDNENAYRLVETIFILAQGLGMDIVAEGIETEEQRELLLQIGCKQAQGFLMSIPVAIEEIKQKIAHQSAPS</sequence>
<dbReference type="PROSITE" id="PS50113">
    <property type="entry name" value="PAC"/>
    <property type="match status" value="1"/>
</dbReference>
<comment type="caution">
    <text evidence="7">The sequence shown here is derived from an EMBL/GenBank/DDBJ whole genome shotgun (WGS) entry which is preliminary data.</text>
</comment>
<feature type="domain" description="GGDEF" evidence="6">
    <location>
        <begin position="293"/>
        <end position="426"/>
    </location>
</feature>
<dbReference type="SMART" id="SM00448">
    <property type="entry name" value="REC"/>
    <property type="match status" value="1"/>
</dbReference>
<organism evidence="7 8">
    <name type="scientific">Gilvimarinus japonicus</name>
    <dbReference type="NCBI Taxonomy" id="1796469"/>
    <lineage>
        <taxon>Bacteria</taxon>
        <taxon>Pseudomonadati</taxon>
        <taxon>Pseudomonadota</taxon>
        <taxon>Gammaproteobacteria</taxon>
        <taxon>Cellvibrionales</taxon>
        <taxon>Cellvibrionaceae</taxon>
        <taxon>Gilvimarinus</taxon>
    </lineage>
</organism>
<dbReference type="EMBL" id="JBHRTL010000004">
    <property type="protein sequence ID" value="MFC3154396.1"/>
    <property type="molecule type" value="Genomic_DNA"/>
</dbReference>
<feature type="domain" description="Response regulatory" evidence="2">
    <location>
        <begin position="6"/>
        <end position="122"/>
    </location>
</feature>
<dbReference type="PANTHER" id="PTHR44757:SF2">
    <property type="entry name" value="BIOFILM ARCHITECTURE MAINTENANCE PROTEIN MBAA"/>
    <property type="match status" value="1"/>
</dbReference>
<gene>
    <name evidence="7" type="ORF">ACFOEB_04205</name>
</gene>
<feature type="modified residue" description="4-aspartylphosphate" evidence="1">
    <location>
        <position position="57"/>
    </location>
</feature>
<dbReference type="SMART" id="SM00052">
    <property type="entry name" value="EAL"/>
    <property type="match status" value="1"/>
</dbReference>
<dbReference type="SUPFAM" id="SSF141868">
    <property type="entry name" value="EAL domain-like"/>
    <property type="match status" value="1"/>
</dbReference>
<dbReference type="PROSITE" id="PS50887">
    <property type="entry name" value="GGDEF"/>
    <property type="match status" value="1"/>
</dbReference>
<dbReference type="SMART" id="SM00086">
    <property type="entry name" value="PAC"/>
    <property type="match status" value="1"/>
</dbReference>
<dbReference type="InterPro" id="IPR000700">
    <property type="entry name" value="PAS-assoc_C"/>
</dbReference>
<dbReference type="Pfam" id="PF00990">
    <property type="entry name" value="GGDEF"/>
    <property type="match status" value="1"/>
</dbReference>
<evidence type="ECO:0000313" key="8">
    <source>
        <dbReference type="Proteomes" id="UP001595548"/>
    </source>
</evidence>
<proteinExistence type="predicted"/>
<dbReference type="SUPFAM" id="SSF55073">
    <property type="entry name" value="Nucleotide cyclase"/>
    <property type="match status" value="1"/>
</dbReference>
<dbReference type="PROSITE" id="PS50883">
    <property type="entry name" value="EAL"/>
    <property type="match status" value="1"/>
</dbReference>
<keyword evidence="8" id="KW-1185">Reference proteome</keyword>
<feature type="domain" description="PAS" evidence="3">
    <location>
        <begin position="136"/>
        <end position="206"/>
    </location>
</feature>
<dbReference type="Gene3D" id="3.20.20.450">
    <property type="entry name" value="EAL domain"/>
    <property type="match status" value="1"/>
</dbReference>
<dbReference type="InterPro" id="IPR029787">
    <property type="entry name" value="Nucleotide_cyclase"/>
</dbReference>
<reference evidence="8" key="1">
    <citation type="journal article" date="2019" name="Int. J. Syst. Evol. Microbiol.">
        <title>The Global Catalogue of Microorganisms (GCM) 10K type strain sequencing project: providing services to taxonomists for standard genome sequencing and annotation.</title>
        <authorList>
            <consortium name="The Broad Institute Genomics Platform"/>
            <consortium name="The Broad Institute Genome Sequencing Center for Infectious Disease"/>
            <person name="Wu L."/>
            <person name="Ma J."/>
        </authorList>
    </citation>
    <scope>NUCLEOTIDE SEQUENCE [LARGE SCALE GENOMIC DNA]</scope>
    <source>
        <strain evidence="8">KCTC 52141</strain>
    </source>
</reference>
<feature type="domain" description="PAC" evidence="4">
    <location>
        <begin position="209"/>
        <end position="261"/>
    </location>
</feature>
<dbReference type="SUPFAM" id="SSF52172">
    <property type="entry name" value="CheY-like"/>
    <property type="match status" value="1"/>
</dbReference>
<evidence type="ECO:0000259" key="4">
    <source>
        <dbReference type="PROSITE" id="PS50113"/>
    </source>
</evidence>
<dbReference type="NCBIfam" id="TIGR00229">
    <property type="entry name" value="sensory_box"/>
    <property type="match status" value="1"/>
</dbReference>